<reference evidence="3" key="1">
    <citation type="submission" date="2014-12" db="EMBL/GenBank/DDBJ databases">
        <title>Genome sequence of Clostridium beijerinckii strain 59B.</title>
        <authorList>
            <person name="Little G.T."/>
            <person name="Minton N.P."/>
        </authorList>
    </citation>
    <scope>NUCLEOTIDE SEQUENCE [LARGE SCALE GENOMIC DNA]</scope>
    <source>
        <strain evidence="3">59B</strain>
    </source>
</reference>
<dbReference type="AlphaFoldDB" id="A0A140DMF3"/>
<feature type="transmembrane region" description="Helical" evidence="1">
    <location>
        <begin position="17"/>
        <end position="36"/>
    </location>
</feature>
<keyword evidence="1" id="KW-1133">Transmembrane helix</keyword>
<dbReference type="EMBL" id="CP010086">
    <property type="protein sequence ID" value="AMK50434.1"/>
    <property type="molecule type" value="Genomic_DNA"/>
</dbReference>
<proteinExistence type="predicted"/>
<keyword evidence="1" id="KW-0812">Transmembrane</keyword>
<keyword evidence="1" id="KW-0472">Membrane</keyword>
<gene>
    <name evidence="2" type="ORF">LF65_06480</name>
</gene>
<feature type="transmembrane region" description="Helical" evidence="1">
    <location>
        <begin position="56"/>
        <end position="75"/>
    </location>
</feature>
<evidence type="ECO:0000313" key="3">
    <source>
        <dbReference type="Proteomes" id="UP000031866"/>
    </source>
</evidence>
<organism evidence="2 3">
    <name type="scientific">Clostridium beijerinckii</name>
    <name type="common">Clostridium MP</name>
    <dbReference type="NCBI Taxonomy" id="1520"/>
    <lineage>
        <taxon>Bacteria</taxon>
        <taxon>Bacillati</taxon>
        <taxon>Bacillota</taxon>
        <taxon>Clostridia</taxon>
        <taxon>Eubacteriales</taxon>
        <taxon>Clostridiaceae</taxon>
        <taxon>Clostridium</taxon>
    </lineage>
</organism>
<evidence type="ECO:0000313" key="2">
    <source>
        <dbReference type="EMBL" id="AMK50434.1"/>
    </source>
</evidence>
<name>A0A140DMF3_CLOBE</name>
<accession>A0A140DMF3</accession>
<dbReference type="Proteomes" id="UP000031866">
    <property type="component" value="Chromosome"/>
</dbReference>
<protein>
    <submittedName>
        <fullName evidence="2">Uncharacterized protein</fullName>
    </submittedName>
</protein>
<dbReference type="KEGG" id="cbei:LF65_06480"/>
<sequence length="79" mass="9225">MVNRANYRRELNEQKNCVNILTVTLTFIIAHIIYNLTGFHYNFSEGILNLKLLIDLVLWLLIYVPVNIILDKILLPKGK</sequence>
<evidence type="ECO:0000256" key="1">
    <source>
        <dbReference type="SAM" id="Phobius"/>
    </source>
</evidence>